<name>A0A3S5AZH9_9PLAT</name>
<organism evidence="2 3">
    <name type="scientific">Protopolystoma xenopodis</name>
    <dbReference type="NCBI Taxonomy" id="117903"/>
    <lineage>
        <taxon>Eukaryota</taxon>
        <taxon>Metazoa</taxon>
        <taxon>Spiralia</taxon>
        <taxon>Lophotrochozoa</taxon>
        <taxon>Platyhelminthes</taxon>
        <taxon>Monogenea</taxon>
        <taxon>Polyopisthocotylea</taxon>
        <taxon>Polystomatidea</taxon>
        <taxon>Polystomatidae</taxon>
        <taxon>Protopolystoma</taxon>
    </lineage>
</organism>
<reference evidence="2" key="1">
    <citation type="submission" date="2018-11" db="EMBL/GenBank/DDBJ databases">
        <authorList>
            <consortium name="Pathogen Informatics"/>
        </authorList>
    </citation>
    <scope>NUCLEOTIDE SEQUENCE</scope>
</reference>
<protein>
    <submittedName>
        <fullName evidence="2">Uncharacterized protein</fullName>
    </submittedName>
</protein>
<dbReference type="EMBL" id="CAAALY010101659">
    <property type="protein sequence ID" value="VEL29267.1"/>
    <property type="molecule type" value="Genomic_DNA"/>
</dbReference>
<gene>
    <name evidence="2" type="ORF">PXEA_LOCUS22707</name>
</gene>
<comment type="caution">
    <text evidence="2">The sequence shown here is derived from an EMBL/GenBank/DDBJ whole genome shotgun (WGS) entry which is preliminary data.</text>
</comment>
<evidence type="ECO:0000256" key="1">
    <source>
        <dbReference type="SAM" id="MobiDB-lite"/>
    </source>
</evidence>
<keyword evidence="3" id="KW-1185">Reference proteome</keyword>
<feature type="compositionally biased region" description="Polar residues" evidence="1">
    <location>
        <begin position="60"/>
        <end position="70"/>
    </location>
</feature>
<proteinExistence type="predicted"/>
<feature type="region of interest" description="Disordered" evidence="1">
    <location>
        <begin position="19"/>
        <end position="85"/>
    </location>
</feature>
<dbReference type="AlphaFoldDB" id="A0A3S5AZH9"/>
<evidence type="ECO:0000313" key="2">
    <source>
        <dbReference type="EMBL" id="VEL29267.1"/>
    </source>
</evidence>
<dbReference type="Proteomes" id="UP000784294">
    <property type="component" value="Unassembled WGS sequence"/>
</dbReference>
<feature type="compositionally biased region" description="Basic and acidic residues" evidence="1">
    <location>
        <begin position="22"/>
        <end position="40"/>
    </location>
</feature>
<sequence length="85" mass="9550">MIPSDFRLPLLPQTKASIRSVRRSDKRLSERVTDRHKYDSVPRFATTTGALRGGQRRLSESAQNRNQASRRTGPGVQGSRSPDKT</sequence>
<evidence type="ECO:0000313" key="3">
    <source>
        <dbReference type="Proteomes" id="UP000784294"/>
    </source>
</evidence>
<accession>A0A3S5AZH9</accession>